<feature type="non-terminal residue" evidence="1">
    <location>
        <position position="1"/>
    </location>
</feature>
<feature type="non-terminal residue" evidence="1">
    <location>
        <position position="68"/>
    </location>
</feature>
<dbReference type="EMBL" id="HACG01051444">
    <property type="protein sequence ID" value="CEK98315.1"/>
    <property type="molecule type" value="Transcribed_RNA"/>
</dbReference>
<accession>A0A0B7C1J5</accession>
<reference evidence="1" key="1">
    <citation type="submission" date="2014-12" db="EMBL/GenBank/DDBJ databases">
        <title>Insight into the proteome of Arion vulgaris.</title>
        <authorList>
            <person name="Aradska J."/>
            <person name="Bulat T."/>
            <person name="Smidak R."/>
            <person name="Sarate P."/>
            <person name="Gangsoo J."/>
            <person name="Sialana F."/>
            <person name="Bilban M."/>
            <person name="Lubec G."/>
        </authorList>
    </citation>
    <scope>NUCLEOTIDE SEQUENCE</scope>
    <source>
        <tissue evidence="1">Skin</tissue>
    </source>
</reference>
<gene>
    <name evidence="1" type="primary">ORF218382</name>
</gene>
<name>A0A0B7C1J5_9EUPU</name>
<protein>
    <submittedName>
        <fullName evidence="1">Uncharacterized protein</fullName>
    </submittedName>
</protein>
<evidence type="ECO:0000313" key="1">
    <source>
        <dbReference type="EMBL" id="CEK98315.1"/>
    </source>
</evidence>
<dbReference type="AlphaFoldDB" id="A0A0B7C1J5"/>
<organism evidence="1">
    <name type="scientific">Arion vulgaris</name>
    <dbReference type="NCBI Taxonomy" id="1028688"/>
    <lineage>
        <taxon>Eukaryota</taxon>
        <taxon>Metazoa</taxon>
        <taxon>Spiralia</taxon>
        <taxon>Lophotrochozoa</taxon>
        <taxon>Mollusca</taxon>
        <taxon>Gastropoda</taxon>
        <taxon>Heterobranchia</taxon>
        <taxon>Euthyneura</taxon>
        <taxon>Panpulmonata</taxon>
        <taxon>Eupulmonata</taxon>
        <taxon>Stylommatophora</taxon>
        <taxon>Helicina</taxon>
        <taxon>Arionoidea</taxon>
        <taxon>Arionidae</taxon>
        <taxon>Arion</taxon>
    </lineage>
</organism>
<sequence length="68" mass="7548">SKLNHDHPLVSEINNDCSPLDDESVDDVYRVRNKVSSICSSGRTNNSFIDRSSKCDIAITNIQPVVND</sequence>
<proteinExistence type="predicted"/>